<evidence type="ECO:0000256" key="5">
    <source>
        <dbReference type="SAM" id="MobiDB-lite"/>
    </source>
</evidence>
<organism evidence="7 8">
    <name type="scientific">Actinoallomurus vinaceus</name>
    <dbReference type="NCBI Taxonomy" id="1080074"/>
    <lineage>
        <taxon>Bacteria</taxon>
        <taxon>Bacillati</taxon>
        <taxon>Actinomycetota</taxon>
        <taxon>Actinomycetes</taxon>
        <taxon>Streptosporangiales</taxon>
        <taxon>Thermomonosporaceae</taxon>
        <taxon>Actinoallomurus</taxon>
    </lineage>
</organism>
<feature type="DNA-binding region" description="H-T-H motif" evidence="4">
    <location>
        <begin position="45"/>
        <end position="64"/>
    </location>
</feature>
<sequence>MGPSTRREAAEGRAGGPRRRADAERNIAAIVAAATDLLARDPDASMTDIARAAGVGRVTLYAHFPSREELIRTVLAAAIGHSMGAVEAAAPEEGSPAEAFARLIRTCWPILDRFGGLHEAARRALPAEEVRRHHDLPMGRVERLIVRGQEAGSFRADLPAEWLVTTVYALLHAAGDEVQAGRRTAEEAGDLLERTLSALLRADASS</sequence>
<feature type="compositionally biased region" description="Basic and acidic residues" evidence="5">
    <location>
        <begin position="1"/>
        <end position="11"/>
    </location>
</feature>
<protein>
    <submittedName>
        <fullName evidence="7">TetR/AcrR family transcriptional regulator</fullName>
    </submittedName>
</protein>
<keyword evidence="1" id="KW-0805">Transcription regulation</keyword>
<gene>
    <name evidence="7" type="ORF">GCM10023196_000610</name>
</gene>
<dbReference type="Proteomes" id="UP001501442">
    <property type="component" value="Unassembled WGS sequence"/>
</dbReference>
<dbReference type="InterPro" id="IPR050109">
    <property type="entry name" value="HTH-type_TetR-like_transc_reg"/>
</dbReference>
<dbReference type="Pfam" id="PF00440">
    <property type="entry name" value="TetR_N"/>
    <property type="match status" value="1"/>
</dbReference>
<dbReference type="SUPFAM" id="SSF48498">
    <property type="entry name" value="Tetracyclin repressor-like, C-terminal domain"/>
    <property type="match status" value="1"/>
</dbReference>
<evidence type="ECO:0000256" key="3">
    <source>
        <dbReference type="ARBA" id="ARBA00023163"/>
    </source>
</evidence>
<dbReference type="RefSeq" id="WP_345428071.1">
    <property type="nucleotide sequence ID" value="NZ_BAABHK010000001.1"/>
</dbReference>
<evidence type="ECO:0000313" key="8">
    <source>
        <dbReference type="Proteomes" id="UP001501442"/>
    </source>
</evidence>
<proteinExistence type="predicted"/>
<name>A0ABP8TZ29_9ACTN</name>
<dbReference type="SUPFAM" id="SSF46689">
    <property type="entry name" value="Homeodomain-like"/>
    <property type="match status" value="1"/>
</dbReference>
<dbReference type="PANTHER" id="PTHR30055:SF234">
    <property type="entry name" value="HTH-TYPE TRANSCRIPTIONAL REGULATOR BETI"/>
    <property type="match status" value="1"/>
</dbReference>
<evidence type="ECO:0000256" key="2">
    <source>
        <dbReference type="ARBA" id="ARBA00023125"/>
    </source>
</evidence>
<feature type="region of interest" description="Disordered" evidence="5">
    <location>
        <begin position="1"/>
        <end position="21"/>
    </location>
</feature>
<evidence type="ECO:0000259" key="6">
    <source>
        <dbReference type="PROSITE" id="PS50977"/>
    </source>
</evidence>
<evidence type="ECO:0000256" key="4">
    <source>
        <dbReference type="PROSITE-ProRule" id="PRU00335"/>
    </source>
</evidence>
<accession>A0ABP8TZ29</accession>
<dbReference type="PROSITE" id="PS50977">
    <property type="entry name" value="HTH_TETR_2"/>
    <property type="match status" value="1"/>
</dbReference>
<evidence type="ECO:0000256" key="1">
    <source>
        <dbReference type="ARBA" id="ARBA00023015"/>
    </source>
</evidence>
<dbReference type="EMBL" id="BAABHK010000001">
    <property type="protein sequence ID" value="GAA4619673.1"/>
    <property type="molecule type" value="Genomic_DNA"/>
</dbReference>
<feature type="domain" description="HTH tetR-type" evidence="6">
    <location>
        <begin position="24"/>
        <end position="82"/>
    </location>
</feature>
<keyword evidence="2 4" id="KW-0238">DNA-binding</keyword>
<dbReference type="InterPro" id="IPR036271">
    <property type="entry name" value="Tet_transcr_reg_TetR-rel_C_sf"/>
</dbReference>
<keyword evidence="3" id="KW-0804">Transcription</keyword>
<evidence type="ECO:0000313" key="7">
    <source>
        <dbReference type="EMBL" id="GAA4619673.1"/>
    </source>
</evidence>
<reference evidence="8" key="1">
    <citation type="journal article" date="2019" name="Int. J. Syst. Evol. Microbiol.">
        <title>The Global Catalogue of Microorganisms (GCM) 10K type strain sequencing project: providing services to taxonomists for standard genome sequencing and annotation.</title>
        <authorList>
            <consortium name="The Broad Institute Genomics Platform"/>
            <consortium name="The Broad Institute Genome Sequencing Center for Infectious Disease"/>
            <person name="Wu L."/>
            <person name="Ma J."/>
        </authorList>
    </citation>
    <scope>NUCLEOTIDE SEQUENCE [LARGE SCALE GENOMIC DNA]</scope>
    <source>
        <strain evidence="8">JCM 17939</strain>
    </source>
</reference>
<keyword evidence="8" id="KW-1185">Reference proteome</keyword>
<dbReference type="Gene3D" id="1.10.357.10">
    <property type="entry name" value="Tetracycline Repressor, domain 2"/>
    <property type="match status" value="1"/>
</dbReference>
<comment type="caution">
    <text evidence="7">The sequence shown here is derived from an EMBL/GenBank/DDBJ whole genome shotgun (WGS) entry which is preliminary data.</text>
</comment>
<dbReference type="PANTHER" id="PTHR30055">
    <property type="entry name" value="HTH-TYPE TRANSCRIPTIONAL REGULATOR RUTR"/>
    <property type="match status" value="1"/>
</dbReference>
<dbReference type="InterPro" id="IPR001647">
    <property type="entry name" value="HTH_TetR"/>
</dbReference>
<dbReference type="InterPro" id="IPR009057">
    <property type="entry name" value="Homeodomain-like_sf"/>
</dbReference>